<accession>A0A0B6ZNC5</accession>
<gene>
    <name evidence="1" type="primary">ORF73050</name>
</gene>
<organism evidence="1">
    <name type="scientific">Arion vulgaris</name>
    <dbReference type="NCBI Taxonomy" id="1028688"/>
    <lineage>
        <taxon>Eukaryota</taxon>
        <taxon>Metazoa</taxon>
        <taxon>Spiralia</taxon>
        <taxon>Lophotrochozoa</taxon>
        <taxon>Mollusca</taxon>
        <taxon>Gastropoda</taxon>
        <taxon>Heterobranchia</taxon>
        <taxon>Euthyneura</taxon>
        <taxon>Panpulmonata</taxon>
        <taxon>Eupulmonata</taxon>
        <taxon>Stylommatophora</taxon>
        <taxon>Helicina</taxon>
        <taxon>Arionoidea</taxon>
        <taxon>Arionidae</taxon>
        <taxon>Arion</taxon>
    </lineage>
</organism>
<protein>
    <submittedName>
        <fullName evidence="1">Uncharacterized protein</fullName>
    </submittedName>
</protein>
<proteinExistence type="predicted"/>
<sequence>MEICNKTIDQKKKERSNIILQRTKARDCDASTRMPLASKGHKNSTGYKTKVQYYQTW</sequence>
<dbReference type="EMBL" id="HACG01023289">
    <property type="protein sequence ID" value="CEK70154.1"/>
    <property type="molecule type" value="Transcribed_RNA"/>
</dbReference>
<evidence type="ECO:0000313" key="1">
    <source>
        <dbReference type="EMBL" id="CEK70154.1"/>
    </source>
</evidence>
<feature type="non-terminal residue" evidence="1">
    <location>
        <position position="57"/>
    </location>
</feature>
<reference evidence="1" key="1">
    <citation type="submission" date="2014-12" db="EMBL/GenBank/DDBJ databases">
        <title>Insight into the proteome of Arion vulgaris.</title>
        <authorList>
            <person name="Aradska J."/>
            <person name="Bulat T."/>
            <person name="Smidak R."/>
            <person name="Sarate P."/>
            <person name="Gangsoo J."/>
            <person name="Sialana F."/>
            <person name="Bilban M."/>
            <person name="Lubec G."/>
        </authorList>
    </citation>
    <scope>NUCLEOTIDE SEQUENCE</scope>
    <source>
        <tissue evidence="1">Skin</tissue>
    </source>
</reference>
<dbReference type="AlphaFoldDB" id="A0A0B6ZNC5"/>
<name>A0A0B6ZNC5_9EUPU</name>